<evidence type="ECO:0000259" key="1">
    <source>
        <dbReference type="Pfam" id="PF08241"/>
    </source>
</evidence>
<accession>N1Q1G6</accession>
<dbReference type="AlphaFoldDB" id="N1Q1G6"/>
<dbReference type="Gene3D" id="3.40.50.150">
    <property type="entry name" value="Vaccinia Virus protein VP39"/>
    <property type="match status" value="1"/>
</dbReference>
<dbReference type="GO" id="GO:0008757">
    <property type="term" value="F:S-adenosylmethionine-dependent methyltransferase activity"/>
    <property type="evidence" value="ECO:0007669"/>
    <property type="project" value="InterPro"/>
</dbReference>
<dbReference type="OrthoDB" id="2013972at2759"/>
<sequence>MARLDEHTGDDWGEMAKIYKKLTVGASSKPIRVILERLNALVPFSEATGILDDGTGPGPIISRIIEEYGTTIPNTCTLTATDFAPAMVDQVKNLKQEALQKNPESPWDRVSISVLDAMDLKGISDDSQSHVTAGWVFFMTPDPQKCLTESRRVLESGGVLGCSSWAGSQWMDLMKLASTIRSDKVVPELPKEWSSATAMKVEVEKAGFKDVTAEEVEVEMSFDRYEPLIDLLTTKMPHMINLLKEFSADEMQRLRGLMLARMKETVRSEPGVLHGTALIAVGKK</sequence>
<evidence type="ECO:0000313" key="3">
    <source>
        <dbReference type="Proteomes" id="UP000016933"/>
    </source>
</evidence>
<reference evidence="2 3" key="2">
    <citation type="journal article" date="2012" name="PLoS Pathog.">
        <title>Diverse lifestyles and strategies of plant pathogenesis encoded in the genomes of eighteen Dothideomycetes fungi.</title>
        <authorList>
            <person name="Ohm R.A."/>
            <person name="Feau N."/>
            <person name="Henrissat B."/>
            <person name="Schoch C.L."/>
            <person name="Horwitz B.A."/>
            <person name="Barry K.W."/>
            <person name="Condon B.J."/>
            <person name="Copeland A.C."/>
            <person name="Dhillon B."/>
            <person name="Glaser F."/>
            <person name="Hesse C.N."/>
            <person name="Kosti I."/>
            <person name="LaButti K."/>
            <person name="Lindquist E.A."/>
            <person name="Lucas S."/>
            <person name="Salamov A.A."/>
            <person name="Bradshaw R.E."/>
            <person name="Ciuffetti L."/>
            <person name="Hamelin R.C."/>
            <person name="Kema G.H.J."/>
            <person name="Lawrence C."/>
            <person name="Scott J.A."/>
            <person name="Spatafora J.W."/>
            <person name="Turgeon B.G."/>
            <person name="de Wit P.J.G.M."/>
            <person name="Zhong S."/>
            <person name="Goodwin S.B."/>
            <person name="Grigoriev I.V."/>
        </authorList>
    </citation>
    <scope>NUCLEOTIDE SEQUENCE [LARGE SCALE GENOMIC DNA]</scope>
    <source>
        <strain evidence="3">NZE10 / CBS 128990</strain>
    </source>
</reference>
<protein>
    <recommendedName>
        <fullName evidence="1">Methyltransferase type 11 domain-containing protein</fullName>
    </recommendedName>
</protein>
<keyword evidence="3" id="KW-1185">Reference proteome</keyword>
<feature type="domain" description="Methyltransferase type 11" evidence="1">
    <location>
        <begin position="52"/>
        <end position="160"/>
    </location>
</feature>
<name>N1Q1G6_DOTSN</name>
<dbReference type="SUPFAM" id="SSF53335">
    <property type="entry name" value="S-adenosyl-L-methionine-dependent methyltransferases"/>
    <property type="match status" value="1"/>
</dbReference>
<dbReference type="Pfam" id="PF08241">
    <property type="entry name" value="Methyltransf_11"/>
    <property type="match status" value="1"/>
</dbReference>
<proteinExistence type="predicted"/>
<organism evidence="2 3">
    <name type="scientific">Dothistroma septosporum (strain NZE10 / CBS 128990)</name>
    <name type="common">Red band needle blight fungus</name>
    <name type="synonym">Mycosphaerella pini</name>
    <dbReference type="NCBI Taxonomy" id="675120"/>
    <lineage>
        <taxon>Eukaryota</taxon>
        <taxon>Fungi</taxon>
        <taxon>Dikarya</taxon>
        <taxon>Ascomycota</taxon>
        <taxon>Pezizomycotina</taxon>
        <taxon>Dothideomycetes</taxon>
        <taxon>Dothideomycetidae</taxon>
        <taxon>Mycosphaerellales</taxon>
        <taxon>Mycosphaerellaceae</taxon>
        <taxon>Dothistroma</taxon>
    </lineage>
</organism>
<dbReference type="CDD" id="cd02440">
    <property type="entry name" value="AdoMet_MTases"/>
    <property type="match status" value="1"/>
</dbReference>
<dbReference type="InterPro" id="IPR029063">
    <property type="entry name" value="SAM-dependent_MTases_sf"/>
</dbReference>
<reference evidence="3" key="1">
    <citation type="journal article" date="2012" name="PLoS Genet.">
        <title>The genomes of the fungal plant pathogens Cladosporium fulvum and Dothistroma septosporum reveal adaptation to different hosts and lifestyles but also signatures of common ancestry.</title>
        <authorList>
            <person name="de Wit P.J.G.M."/>
            <person name="van der Burgt A."/>
            <person name="Oekmen B."/>
            <person name="Stergiopoulos I."/>
            <person name="Abd-Elsalam K.A."/>
            <person name="Aerts A.L."/>
            <person name="Bahkali A.H."/>
            <person name="Beenen H.G."/>
            <person name="Chettri P."/>
            <person name="Cox M.P."/>
            <person name="Datema E."/>
            <person name="de Vries R.P."/>
            <person name="Dhillon B."/>
            <person name="Ganley A.R."/>
            <person name="Griffiths S.A."/>
            <person name="Guo Y."/>
            <person name="Hamelin R.C."/>
            <person name="Henrissat B."/>
            <person name="Kabir M.S."/>
            <person name="Jashni M.K."/>
            <person name="Kema G."/>
            <person name="Klaubauf S."/>
            <person name="Lapidus A."/>
            <person name="Levasseur A."/>
            <person name="Lindquist E."/>
            <person name="Mehrabi R."/>
            <person name="Ohm R.A."/>
            <person name="Owen T.J."/>
            <person name="Salamov A."/>
            <person name="Schwelm A."/>
            <person name="Schijlen E."/>
            <person name="Sun H."/>
            <person name="van den Burg H.A."/>
            <person name="van Ham R.C.H.J."/>
            <person name="Zhang S."/>
            <person name="Goodwin S.B."/>
            <person name="Grigoriev I.V."/>
            <person name="Collemare J."/>
            <person name="Bradshaw R.E."/>
        </authorList>
    </citation>
    <scope>NUCLEOTIDE SEQUENCE [LARGE SCALE GENOMIC DNA]</scope>
    <source>
        <strain evidence="3">NZE10 / CBS 128990</strain>
    </source>
</reference>
<dbReference type="STRING" id="675120.N1Q1G6"/>
<evidence type="ECO:0000313" key="2">
    <source>
        <dbReference type="EMBL" id="EME49527.1"/>
    </source>
</evidence>
<dbReference type="InterPro" id="IPR013216">
    <property type="entry name" value="Methyltransf_11"/>
</dbReference>
<gene>
    <name evidence="2" type="ORF">DOTSEDRAFT_68335</name>
</gene>
<dbReference type="OMA" id="HDNACGP"/>
<dbReference type="eggNOG" id="ENOG502RZTT">
    <property type="taxonomic scope" value="Eukaryota"/>
</dbReference>
<dbReference type="HOGENOM" id="CLU_065416_1_0_1"/>
<dbReference type="EMBL" id="KB446535">
    <property type="protein sequence ID" value="EME49527.1"/>
    <property type="molecule type" value="Genomic_DNA"/>
</dbReference>
<dbReference type="Proteomes" id="UP000016933">
    <property type="component" value="Unassembled WGS sequence"/>
</dbReference>